<comment type="caution">
    <text evidence="1">The sequence shown here is derived from an EMBL/GenBank/DDBJ whole genome shotgun (WGS) entry which is preliminary data.</text>
</comment>
<accession>A0ACB7SYD8</accession>
<gene>
    <name evidence="1" type="ORF">HPB50_020251</name>
</gene>
<dbReference type="Proteomes" id="UP000821845">
    <property type="component" value="Chromosome 2"/>
</dbReference>
<proteinExistence type="predicted"/>
<sequence>METTASVEPGEPGGEDVSPSSVQAPASNEGPISAELIHAPASMKPTEAVDGLVLPHAVRIPTAVAPIEALEDHIWPSPAPMSRGPVEEIECPAWPRPVWTPASVSHSGLLGGHRLPGPGRRRQAQVVMDEQEYRERQQAAGEAREAAEMNGVFPAYRGNAINVSRACLIFVVLVVVVITCYIIATRLIFLAKCIIIISGRLRHERQRPRSPRAPITTSQAETTSSKKEEAMKPGGRRSSPHSMETTASVEPGRPGGEVVSPCSVQAPPSSEGPVSAQLIRAPASMKPTEAMDGLVLPHAVRIPTAVAPIEALEDHIWPSPAPMSRGPIEAIECHAWPRPVWTPASVSHSDLLEEHRLPGPGRRRQAQLVMDEQEYRERQQAAGEAEKAVKMHGIFPAYRGNAINMSRACLIFVILVIVVITCYIIATRLIFLAMCGRLRHEQRGSRSSRAPITTSEAGASSSKN</sequence>
<keyword evidence="2" id="KW-1185">Reference proteome</keyword>
<organism evidence="1 2">
    <name type="scientific">Hyalomma asiaticum</name>
    <name type="common">Tick</name>
    <dbReference type="NCBI Taxonomy" id="266040"/>
    <lineage>
        <taxon>Eukaryota</taxon>
        <taxon>Metazoa</taxon>
        <taxon>Ecdysozoa</taxon>
        <taxon>Arthropoda</taxon>
        <taxon>Chelicerata</taxon>
        <taxon>Arachnida</taxon>
        <taxon>Acari</taxon>
        <taxon>Parasitiformes</taxon>
        <taxon>Ixodida</taxon>
        <taxon>Ixodoidea</taxon>
        <taxon>Ixodidae</taxon>
        <taxon>Hyalomminae</taxon>
        <taxon>Hyalomma</taxon>
    </lineage>
</organism>
<reference evidence="1" key="1">
    <citation type="submission" date="2020-05" db="EMBL/GenBank/DDBJ databases">
        <title>Large-scale comparative analyses of tick genomes elucidate their genetic diversity and vector capacities.</title>
        <authorList>
            <person name="Jia N."/>
            <person name="Wang J."/>
            <person name="Shi W."/>
            <person name="Du L."/>
            <person name="Sun Y."/>
            <person name="Zhan W."/>
            <person name="Jiang J."/>
            <person name="Wang Q."/>
            <person name="Zhang B."/>
            <person name="Ji P."/>
            <person name="Sakyi L.B."/>
            <person name="Cui X."/>
            <person name="Yuan T."/>
            <person name="Jiang B."/>
            <person name="Yang W."/>
            <person name="Lam T.T.-Y."/>
            <person name="Chang Q."/>
            <person name="Ding S."/>
            <person name="Wang X."/>
            <person name="Zhu J."/>
            <person name="Ruan X."/>
            <person name="Zhao L."/>
            <person name="Wei J."/>
            <person name="Que T."/>
            <person name="Du C."/>
            <person name="Cheng J."/>
            <person name="Dai P."/>
            <person name="Han X."/>
            <person name="Huang E."/>
            <person name="Gao Y."/>
            <person name="Liu J."/>
            <person name="Shao H."/>
            <person name="Ye R."/>
            <person name="Li L."/>
            <person name="Wei W."/>
            <person name="Wang X."/>
            <person name="Wang C."/>
            <person name="Yang T."/>
            <person name="Huo Q."/>
            <person name="Li W."/>
            <person name="Guo W."/>
            <person name="Chen H."/>
            <person name="Zhou L."/>
            <person name="Ni X."/>
            <person name="Tian J."/>
            <person name="Zhou Y."/>
            <person name="Sheng Y."/>
            <person name="Liu T."/>
            <person name="Pan Y."/>
            <person name="Xia L."/>
            <person name="Li J."/>
            <person name="Zhao F."/>
            <person name="Cao W."/>
        </authorList>
    </citation>
    <scope>NUCLEOTIDE SEQUENCE</scope>
    <source>
        <strain evidence="1">Hyas-2018</strain>
    </source>
</reference>
<protein>
    <submittedName>
        <fullName evidence="1">Uncharacterized protein</fullName>
    </submittedName>
</protein>
<name>A0ACB7SYD8_HYAAI</name>
<evidence type="ECO:0000313" key="2">
    <source>
        <dbReference type="Proteomes" id="UP000821845"/>
    </source>
</evidence>
<evidence type="ECO:0000313" key="1">
    <source>
        <dbReference type="EMBL" id="KAH6939650.1"/>
    </source>
</evidence>
<dbReference type="EMBL" id="CM023482">
    <property type="protein sequence ID" value="KAH6939650.1"/>
    <property type="molecule type" value="Genomic_DNA"/>
</dbReference>